<proteinExistence type="predicted"/>
<gene>
    <name evidence="1" type="ORF">SAMN05216231_1963</name>
</gene>
<dbReference type="EMBL" id="FNKD01000002">
    <property type="protein sequence ID" value="SDQ56590.1"/>
    <property type="molecule type" value="Genomic_DNA"/>
</dbReference>
<name>A0A1H1BXU7_9BACI</name>
<accession>A0A1H1BXU7</accession>
<sequence>MMAFLGLIFTLMSLKGSKLKGARVKQSDHQFESLFLSEDQIVNSEYYVILKYDDIELTVQVAQEGTCNRLKGG</sequence>
<evidence type="ECO:0000313" key="2">
    <source>
        <dbReference type="Proteomes" id="UP000199444"/>
    </source>
</evidence>
<evidence type="ECO:0000313" key="1">
    <source>
        <dbReference type="EMBL" id="SDQ56590.1"/>
    </source>
</evidence>
<organism evidence="1 2">
    <name type="scientific">Virgibacillus salinus</name>
    <dbReference type="NCBI Taxonomy" id="553311"/>
    <lineage>
        <taxon>Bacteria</taxon>
        <taxon>Bacillati</taxon>
        <taxon>Bacillota</taxon>
        <taxon>Bacilli</taxon>
        <taxon>Bacillales</taxon>
        <taxon>Bacillaceae</taxon>
        <taxon>Virgibacillus</taxon>
    </lineage>
</organism>
<reference evidence="1 2" key="1">
    <citation type="submission" date="2016-10" db="EMBL/GenBank/DDBJ databases">
        <authorList>
            <person name="de Groot N.N."/>
        </authorList>
    </citation>
    <scope>NUCLEOTIDE SEQUENCE [LARGE SCALE GENOMIC DNA]</scope>
    <source>
        <strain evidence="1 2">CGMCC 1.10449</strain>
    </source>
</reference>
<protein>
    <submittedName>
        <fullName evidence="1">Uncharacterized protein</fullName>
    </submittedName>
</protein>
<dbReference type="STRING" id="553311.SAMN05216231_1963"/>
<dbReference type="Proteomes" id="UP000199444">
    <property type="component" value="Unassembled WGS sequence"/>
</dbReference>
<keyword evidence="2" id="KW-1185">Reference proteome</keyword>
<dbReference type="AlphaFoldDB" id="A0A1H1BXU7"/>